<feature type="signal peptide" evidence="1">
    <location>
        <begin position="1"/>
        <end position="17"/>
    </location>
</feature>
<organism evidence="4 5">
    <name type="scientific">Ureibacillus acetophenoni</name>
    <dbReference type="NCBI Taxonomy" id="614649"/>
    <lineage>
        <taxon>Bacteria</taxon>
        <taxon>Bacillati</taxon>
        <taxon>Bacillota</taxon>
        <taxon>Bacilli</taxon>
        <taxon>Bacillales</taxon>
        <taxon>Caryophanaceae</taxon>
        <taxon>Ureibacillus</taxon>
    </lineage>
</organism>
<evidence type="ECO:0000259" key="3">
    <source>
        <dbReference type="Pfam" id="PF17479"/>
    </source>
</evidence>
<dbReference type="EMBL" id="OBQC01000008">
    <property type="protein sequence ID" value="SOC40469.1"/>
    <property type="molecule type" value="Genomic_DNA"/>
</dbReference>
<evidence type="ECO:0000313" key="5">
    <source>
        <dbReference type="Proteomes" id="UP000219252"/>
    </source>
</evidence>
<feature type="domain" description="DUF3048" evidence="2">
    <location>
        <begin position="57"/>
        <end position="196"/>
    </location>
</feature>
<name>A0A285UF75_9BACL</name>
<dbReference type="PROSITE" id="PS51257">
    <property type="entry name" value="PROKAR_LIPOPROTEIN"/>
    <property type="match status" value="1"/>
</dbReference>
<feature type="domain" description="DUF3048" evidence="3">
    <location>
        <begin position="226"/>
        <end position="336"/>
    </location>
</feature>
<sequence length="353" mass="39692">MRKKLLSCVLASSVILAACGDEQEPVEESEISEPETEEQEEIIEVVEEVQLPYVTPFTGERVANEITTRPILVTINNHPQARPQSGLASADVVYEMLAEGDVTRLLALYQSEIPDNIGPVRSARDYFIDVATGLDAFYIAHGYSPEAHTMLFSGVVDNINGMQYDGILFKRSSERKAPHNSYISGENVKLGAEKVGASLLYQKKVSYNYYDDEENVTIGLQVNDFSVNYSKNSQFNSLYSYNSVDKTYSRQSGNTVTIDYLTNEPINVSNILVFEMDHKIIDNEGRRELNLTNGGRAYVFQQGMMREVQWENREGVLKAIEENGSEVKLVPGQTWVHFVPSYPGIESFVTYME</sequence>
<dbReference type="AlphaFoldDB" id="A0A285UF75"/>
<accession>A0A285UF75</accession>
<dbReference type="OrthoDB" id="9779102at2"/>
<dbReference type="InterPro" id="IPR035328">
    <property type="entry name" value="DUF3048_C"/>
</dbReference>
<dbReference type="RefSeq" id="WP_097149789.1">
    <property type="nucleotide sequence ID" value="NZ_OBQC01000008.1"/>
</dbReference>
<feature type="chain" id="PRO_5039540913" description="DUF3048 family protein" evidence="1">
    <location>
        <begin position="18"/>
        <end position="353"/>
    </location>
</feature>
<dbReference type="Gene3D" id="3.50.90.10">
    <property type="entry name" value="YerB-like"/>
    <property type="match status" value="1"/>
</dbReference>
<dbReference type="InterPro" id="IPR021416">
    <property type="entry name" value="DUF3048_N"/>
</dbReference>
<reference evidence="5" key="1">
    <citation type="submission" date="2017-08" db="EMBL/GenBank/DDBJ databases">
        <authorList>
            <person name="Varghese N."/>
            <person name="Submissions S."/>
        </authorList>
    </citation>
    <scope>NUCLEOTIDE SEQUENCE [LARGE SCALE GENOMIC DNA]</scope>
    <source>
        <strain evidence="5">JC23</strain>
    </source>
</reference>
<dbReference type="SUPFAM" id="SSF159774">
    <property type="entry name" value="YerB-like"/>
    <property type="match status" value="1"/>
</dbReference>
<keyword evidence="5" id="KW-1185">Reference proteome</keyword>
<evidence type="ECO:0000259" key="2">
    <source>
        <dbReference type="Pfam" id="PF11258"/>
    </source>
</evidence>
<evidence type="ECO:0000313" key="4">
    <source>
        <dbReference type="EMBL" id="SOC40469.1"/>
    </source>
</evidence>
<evidence type="ECO:0000256" key="1">
    <source>
        <dbReference type="SAM" id="SignalP"/>
    </source>
</evidence>
<gene>
    <name evidence="4" type="ORF">SAMN05877842_10825</name>
</gene>
<protein>
    <recommendedName>
        <fullName evidence="6">DUF3048 family protein</fullName>
    </recommendedName>
</protein>
<dbReference type="Pfam" id="PF11258">
    <property type="entry name" value="DUF3048"/>
    <property type="match status" value="1"/>
</dbReference>
<proteinExistence type="predicted"/>
<evidence type="ECO:0008006" key="6">
    <source>
        <dbReference type="Google" id="ProtNLM"/>
    </source>
</evidence>
<keyword evidence="1" id="KW-0732">Signal</keyword>
<dbReference type="InterPro" id="IPR023158">
    <property type="entry name" value="YerB-like_sf"/>
</dbReference>
<dbReference type="Pfam" id="PF17479">
    <property type="entry name" value="DUF3048_C"/>
    <property type="match status" value="1"/>
</dbReference>
<dbReference type="Proteomes" id="UP000219252">
    <property type="component" value="Unassembled WGS sequence"/>
</dbReference>